<dbReference type="InterPro" id="IPR029050">
    <property type="entry name" value="Immunoprotect_excell_Ig-like"/>
</dbReference>
<dbReference type="EMBL" id="VFOQ01000001">
    <property type="protein sequence ID" value="TQL58708.1"/>
    <property type="molecule type" value="Genomic_DNA"/>
</dbReference>
<keyword evidence="1" id="KW-0732">Signal</keyword>
<dbReference type="Proteomes" id="UP000319514">
    <property type="component" value="Unassembled WGS sequence"/>
</dbReference>
<protein>
    <submittedName>
        <fullName evidence="3">Uncharacterized protein DUF4352</fullName>
    </submittedName>
</protein>
<dbReference type="InterPro" id="IPR029051">
    <property type="entry name" value="DUF4352"/>
</dbReference>
<organism evidence="3 4">
    <name type="scientific">Oryzihumus leptocrescens</name>
    <dbReference type="NCBI Taxonomy" id="297536"/>
    <lineage>
        <taxon>Bacteria</taxon>
        <taxon>Bacillati</taxon>
        <taxon>Actinomycetota</taxon>
        <taxon>Actinomycetes</taxon>
        <taxon>Micrococcales</taxon>
        <taxon>Intrasporangiaceae</taxon>
        <taxon>Oryzihumus</taxon>
    </lineage>
</organism>
<accession>A0A542ZEF0</accession>
<evidence type="ECO:0000256" key="1">
    <source>
        <dbReference type="ARBA" id="ARBA00022729"/>
    </source>
</evidence>
<name>A0A542ZEF0_9MICO</name>
<dbReference type="RefSeq" id="WP_185745961.1">
    <property type="nucleotide sequence ID" value="NZ_BAAAKX010000006.1"/>
</dbReference>
<dbReference type="Pfam" id="PF11611">
    <property type="entry name" value="DUF4352"/>
    <property type="match status" value="1"/>
</dbReference>
<sequence length="189" mass="19774">MPARPPVVDRTPVVHPGHLRRNRLVAVVGTLVLAGVVSAAASGGGSPTSLRGQQAAAAEHRATVRDGRLEFDVTGLTCGLSSVGTATFGQRPRGQYCRVSLTVENVADQPQSLFADNQLLVDASGHKFSADSTASIYDGGDKVQTIYQEVAPGESVSGDVYYDVPRSARPAAVELHDSAYSDGVTLSLR</sequence>
<proteinExistence type="predicted"/>
<feature type="domain" description="DUF4352" evidence="2">
    <location>
        <begin position="63"/>
        <end position="183"/>
    </location>
</feature>
<gene>
    <name evidence="3" type="ORF">FB474_0042</name>
</gene>
<reference evidence="3 4" key="1">
    <citation type="submission" date="2019-06" db="EMBL/GenBank/DDBJ databases">
        <title>Sequencing the genomes of 1000 actinobacteria strains.</title>
        <authorList>
            <person name="Klenk H.-P."/>
        </authorList>
    </citation>
    <scope>NUCLEOTIDE SEQUENCE [LARGE SCALE GENOMIC DNA]</scope>
    <source>
        <strain evidence="3 4">DSM 18082</strain>
    </source>
</reference>
<dbReference type="AlphaFoldDB" id="A0A542ZEF0"/>
<evidence type="ECO:0000313" key="3">
    <source>
        <dbReference type="EMBL" id="TQL58708.1"/>
    </source>
</evidence>
<keyword evidence="4" id="KW-1185">Reference proteome</keyword>
<dbReference type="Gene3D" id="2.60.40.1240">
    <property type="match status" value="1"/>
</dbReference>
<comment type="caution">
    <text evidence="3">The sequence shown here is derived from an EMBL/GenBank/DDBJ whole genome shotgun (WGS) entry which is preliminary data.</text>
</comment>
<evidence type="ECO:0000259" key="2">
    <source>
        <dbReference type="Pfam" id="PF11611"/>
    </source>
</evidence>
<evidence type="ECO:0000313" key="4">
    <source>
        <dbReference type="Proteomes" id="UP000319514"/>
    </source>
</evidence>